<proteinExistence type="predicted"/>
<dbReference type="AlphaFoldDB" id="A0A6M6JGF7"/>
<sequence length="131" mass="13430">MAAPAPPRTRVVEVLADAGTWRLAVLPLAVAPLSGFAGPAVLLPAVGAAVLVLVAVVRARRAAADRARLHRWGTDLLAAAHARLDAELARRTAVRTTAAAARLDAALARCRAEAGAELALLTPAREAADVP</sequence>
<feature type="transmembrane region" description="Helical" evidence="1">
    <location>
        <begin position="36"/>
        <end position="57"/>
    </location>
</feature>
<name>A0A6M6JGF7_9PSEU</name>
<evidence type="ECO:0000256" key="1">
    <source>
        <dbReference type="SAM" id="Phobius"/>
    </source>
</evidence>
<reference evidence="2 3" key="1">
    <citation type="submission" date="2020-05" db="EMBL/GenBank/DDBJ databases">
        <authorList>
            <person name="Mo P."/>
        </authorList>
    </citation>
    <scope>NUCLEOTIDE SEQUENCE [LARGE SCALE GENOMIC DNA]</scope>
    <source>
        <strain evidence="2 3">Gen01</strain>
    </source>
</reference>
<accession>A0A6M6JGF7</accession>
<dbReference type="Proteomes" id="UP000505377">
    <property type="component" value="Chromosome"/>
</dbReference>
<dbReference type="RefSeq" id="WP_172156760.1">
    <property type="nucleotide sequence ID" value="NZ_CP053564.1"/>
</dbReference>
<gene>
    <name evidence="2" type="ORF">HOP40_09430</name>
</gene>
<keyword evidence="3" id="KW-1185">Reference proteome</keyword>
<protein>
    <submittedName>
        <fullName evidence="2">Uncharacterized protein</fullName>
    </submittedName>
</protein>
<dbReference type="KEGG" id="pbro:HOP40_09430"/>
<organism evidence="2 3">
    <name type="scientific">Pseudonocardia broussonetiae</name>
    <dbReference type="NCBI Taxonomy" id="2736640"/>
    <lineage>
        <taxon>Bacteria</taxon>
        <taxon>Bacillati</taxon>
        <taxon>Actinomycetota</taxon>
        <taxon>Actinomycetes</taxon>
        <taxon>Pseudonocardiales</taxon>
        <taxon>Pseudonocardiaceae</taxon>
        <taxon>Pseudonocardia</taxon>
    </lineage>
</organism>
<keyword evidence="1" id="KW-0472">Membrane</keyword>
<evidence type="ECO:0000313" key="2">
    <source>
        <dbReference type="EMBL" id="QJY45997.1"/>
    </source>
</evidence>
<evidence type="ECO:0000313" key="3">
    <source>
        <dbReference type="Proteomes" id="UP000505377"/>
    </source>
</evidence>
<dbReference type="EMBL" id="CP053564">
    <property type="protein sequence ID" value="QJY45997.1"/>
    <property type="molecule type" value="Genomic_DNA"/>
</dbReference>
<keyword evidence="1" id="KW-1133">Transmembrane helix</keyword>
<keyword evidence="1" id="KW-0812">Transmembrane</keyword>